<feature type="transmembrane region" description="Helical" evidence="8">
    <location>
        <begin position="181"/>
        <end position="197"/>
    </location>
</feature>
<evidence type="ECO:0000256" key="4">
    <source>
        <dbReference type="ARBA" id="ARBA00013208"/>
    </source>
</evidence>
<dbReference type="Gene3D" id="2.10.109.10">
    <property type="entry name" value="Umud Fragment, subunit A"/>
    <property type="match status" value="1"/>
</dbReference>
<dbReference type="EC" id="3.4.21.89" evidence="4 8"/>
<evidence type="ECO:0000259" key="10">
    <source>
        <dbReference type="Pfam" id="PF10502"/>
    </source>
</evidence>
<dbReference type="Proteomes" id="UP000292459">
    <property type="component" value="Unassembled WGS sequence"/>
</dbReference>
<keyword evidence="8" id="KW-1133">Transmembrane helix</keyword>
<gene>
    <name evidence="12" type="primary">lepB</name>
    <name evidence="12" type="ORF">DYY88_02165</name>
</gene>
<feature type="transmembrane region" description="Helical" evidence="8">
    <location>
        <begin position="70"/>
        <end position="89"/>
    </location>
</feature>
<dbReference type="PANTHER" id="PTHR43390">
    <property type="entry name" value="SIGNAL PEPTIDASE I"/>
    <property type="match status" value="1"/>
</dbReference>
<feature type="domain" description="Peptidase S26" evidence="10">
    <location>
        <begin position="211"/>
        <end position="347"/>
    </location>
</feature>
<keyword evidence="8" id="KW-0472">Membrane</keyword>
<feature type="transmembrane region" description="Helical" evidence="8">
    <location>
        <begin position="152"/>
        <end position="169"/>
    </location>
</feature>
<dbReference type="AlphaFoldDB" id="A0A4Q7EGJ3"/>
<dbReference type="NCBIfam" id="TIGR02227">
    <property type="entry name" value="sigpep_I_bact"/>
    <property type="match status" value="1"/>
</dbReference>
<comment type="caution">
    <text evidence="8">Lacks conserved residue(s) required for the propagation of feature annotation.</text>
</comment>
<evidence type="ECO:0000256" key="7">
    <source>
        <dbReference type="PIRSR" id="PIRSR600223-1"/>
    </source>
</evidence>
<feature type="transmembrane region" description="Helical" evidence="8">
    <location>
        <begin position="109"/>
        <end position="127"/>
    </location>
</feature>
<dbReference type="CDD" id="cd06530">
    <property type="entry name" value="S26_SPase_I"/>
    <property type="match status" value="1"/>
</dbReference>
<evidence type="ECO:0000256" key="5">
    <source>
        <dbReference type="ARBA" id="ARBA00022670"/>
    </source>
</evidence>
<dbReference type="PRINTS" id="PR00727">
    <property type="entry name" value="LEADERPTASE"/>
</dbReference>
<evidence type="ECO:0000256" key="1">
    <source>
        <dbReference type="ARBA" id="ARBA00000677"/>
    </source>
</evidence>
<proteinExistence type="inferred from homology"/>
<feature type="transmembrane region" description="Helical" evidence="8">
    <location>
        <begin position="20"/>
        <end position="36"/>
    </location>
</feature>
<dbReference type="InterPro" id="IPR019756">
    <property type="entry name" value="Pept_S26A_signal_pept_1_Ser-AS"/>
</dbReference>
<dbReference type="Pfam" id="PF10502">
    <property type="entry name" value="Peptidase_S26"/>
    <property type="match status" value="1"/>
</dbReference>
<evidence type="ECO:0000256" key="9">
    <source>
        <dbReference type="RuleBase" id="RU362042"/>
    </source>
</evidence>
<sequence>MAHPSVPASRRHPAAPDPWLAVNYALIFPGLGQLYSRYWWKGGILVAIAVTSIIFCVWSIFGAHGNTLHGFWAVGWLVVLYSFSILDAYRGTQENYGQRISVPKGRKDIWYAVFLSQVLPGLGHLYIQQALLGGLWLLAGILTAWLANQQPLLAPFPPAIWAFSCYHVYRNFPGHSRRTSSAIALLILGLFITRLVLGNTPNWIDQNFIQSIVPSESMVPTLQVGDRLFVRPSPRYVPQTGDIVVFYPPEALQAMLPAARRENLFVKRVIGKPGETVAVTGGQVLINGVVLSEEYIQSPPDYEWGPATVPPAQYFVLGDNRNDSGDSHVWGYLPTEKILGRAYKIYWPPDRIQPLPGGRQRS</sequence>
<dbReference type="RefSeq" id="WP_044150854.1">
    <property type="nucleotide sequence ID" value="NZ_QVFV01000001.1"/>
</dbReference>
<evidence type="ECO:0000259" key="11">
    <source>
        <dbReference type="Pfam" id="PF18935"/>
    </source>
</evidence>
<dbReference type="PROSITE" id="PS00501">
    <property type="entry name" value="SPASE_I_1"/>
    <property type="match status" value="1"/>
</dbReference>
<dbReference type="GO" id="GO:0009003">
    <property type="term" value="F:signal peptidase activity"/>
    <property type="evidence" value="ECO:0007669"/>
    <property type="project" value="UniProtKB-EC"/>
</dbReference>
<dbReference type="InterPro" id="IPR019533">
    <property type="entry name" value="Peptidase_S26"/>
</dbReference>
<comment type="caution">
    <text evidence="12">The sequence shown here is derived from an EMBL/GenBank/DDBJ whole genome shotgun (WGS) entry which is preliminary data.</text>
</comment>
<keyword evidence="5 8" id="KW-0645">Protease</keyword>
<dbReference type="InterPro" id="IPR019758">
    <property type="entry name" value="Pept_S26A_signal_pept_1_CS"/>
</dbReference>
<feature type="active site" evidence="7">
    <location>
        <position position="217"/>
    </location>
</feature>
<dbReference type="GO" id="GO:0005886">
    <property type="term" value="C:plasma membrane"/>
    <property type="evidence" value="ECO:0007669"/>
    <property type="project" value="UniProtKB-SubCell"/>
</dbReference>
<evidence type="ECO:0000256" key="8">
    <source>
        <dbReference type="RuleBase" id="RU003993"/>
    </source>
</evidence>
<evidence type="ECO:0000256" key="2">
    <source>
        <dbReference type="ARBA" id="ARBA00004401"/>
    </source>
</evidence>
<comment type="similarity">
    <text evidence="3 9">Belongs to the peptidase S26 family.</text>
</comment>
<evidence type="ECO:0000256" key="6">
    <source>
        <dbReference type="ARBA" id="ARBA00022801"/>
    </source>
</evidence>
<comment type="catalytic activity">
    <reaction evidence="1 8">
        <text>Cleavage of hydrophobic, N-terminal signal or leader sequences from secreted and periplasmic proteins.</text>
        <dbReference type="EC" id="3.4.21.89"/>
    </reaction>
</comment>
<dbReference type="InterPro" id="IPR043738">
    <property type="entry name" value="DUF5683"/>
</dbReference>
<feature type="transmembrane region" description="Helical" evidence="8">
    <location>
        <begin position="43"/>
        <end position="64"/>
    </location>
</feature>
<dbReference type="GO" id="GO:0004252">
    <property type="term" value="F:serine-type endopeptidase activity"/>
    <property type="evidence" value="ECO:0007669"/>
    <property type="project" value="InterPro"/>
</dbReference>
<keyword evidence="13" id="KW-1185">Reference proteome</keyword>
<comment type="subcellular location">
    <subcellularLocation>
        <location evidence="2">Cell membrane</location>
        <topology evidence="2">Single-pass type II membrane protein</topology>
    </subcellularLocation>
    <subcellularLocation>
        <location evidence="9">Membrane</location>
        <topology evidence="9">Single-pass type II membrane protein</topology>
    </subcellularLocation>
</comment>
<protein>
    <recommendedName>
        <fullName evidence="4 8">Signal peptidase I</fullName>
        <ecNumber evidence="4 8">3.4.21.89</ecNumber>
    </recommendedName>
</protein>
<dbReference type="GO" id="GO:0006465">
    <property type="term" value="P:signal peptide processing"/>
    <property type="evidence" value="ECO:0007669"/>
    <property type="project" value="InterPro"/>
</dbReference>
<dbReference type="EMBL" id="QVFV01000001">
    <property type="protein sequence ID" value="RZM82088.1"/>
    <property type="molecule type" value="Genomic_DNA"/>
</dbReference>
<keyword evidence="6 8" id="KW-0378">Hydrolase</keyword>
<accession>A0A4Q7EGJ3</accession>
<dbReference type="SUPFAM" id="SSF51306">
    <property type="entry name" value="LexA/Signal peptidase"/>
    <property type="match status" value="1"/>
</dbReference>
<dbReference type="Pfam" id="PF18935">
    <property type="entry name" value="DUF5683"/>
    <property type="match status" value="1"/>
</dbReference>
<evidence type="ECO:0000313" key="13">
    <source>
        <dbReference type="Proteomes" id="UP000292459"/>
    </source>
</evidence>
<dbReference type="OrthoDB" id="9802919at2"/>
<evidence type="ECO:0000256" key="3">
    <source>
        <dbReference type="ARBA" id="ARBA00009370"/>
    </source>
</evidence>
<dbReference type="InterPro" id="IPR000223">
    <property type="entry name" value="Pept_S26A_signal_pept_1"/>
</dbReference>
<evidence type="ECO:0000313" key="12">
    <source>
        <dbReference type="EMBL" id="RZM82088.1"/>
    </source>
</evidence>
<dbReference type="PANTHER" id="PTHR43390:SF1">
    <property type="entry name" value="CHLOROPLAST PROCESSING PEPTIDASE"/>
    <property type="match status" value="1"/>
</dbReference>
<dbReference type="PROSITE" id="PS00761">
    <property type="entry name" value="SPASE_I_3"/>
    <property type="match status" value="1"/>
</dbReference>
<feature type="active site" evidence="7">
    <location>
        <position position="267"/>
    </location>
</feature>
<feature type="domain" description="DUF5683" evidence="11">
    <location>
        <begin position="16"/>
        <end position="58"/>
    </location>
</feature>
<name>A0A4Q7EGJ3_9CYAN</name>
<reference evidence="12 13" key="1">
    <citation type="submission" date="2018-11" db="EMBL/GenBank/DDBJ databases">
        <title>Whole genome sequencing of an environmental sample.</title>
        <authorList>
            <person name="Sarangi A.N."/>
            <person name="Singh D."/>
            <person name="Tripathy S."/>
        </authorList>
    </citation>
    <scope>NUCLEOTIDE SEQUENCE [LARGE SCALE GENOMIC DNA]</scope>
    <source>
        <strain evidence="12 13">Lakshadweep</strain>
    </source>
</reference>
<keyword evidence="8" id="KW-0812">Transmembrane</keyword>
<dbReference type="InterPro" id="IPR036286">
    <property type="entry name" value="LexA/Signal_pep-like_sf"/>
</dbReference>
<organism evidence="12 13">
    <name type="scientific">Leptolyngbya iicbica LK</name>
    <dbReference type="NCBI Taxonomy" id="2294035"/>
    <lineage>
        <taxon>Bacteria</taxon>
        <taxon>Bacillati</taxon>
        <taxon>Cyanobacteriota</taxon>
        <taxon>Cyanophyceae</taxon>
        <taxon>Leptolyngbyales</taxon>
        <taxon>Leptolyngbyaceae</taxon>
        <taxon>Leptolyngbya group</taxon>
        <taxon>Leptolyngbya</taxon>
        <taxon>Leptolyngbya iicbica</taxon>
    </lineage>
</organism>
<dbReference type="PROSITE" id="PS00760">
    <property type="entry name" value="SPASE_I_2"/>
    <property type="match status" value="1"/>
</dbReference>
<dbReference type="InterPro" id="IPR019757">
    <property type="entry name" value="Pept_S26A_signal_pept_1_Lys-AS"/>
</dbReference>